<evidence type="ECO:0000256" key="5">
    <source>
        <dbReference type="ARBA" id="ARBA00022691"/>
    </source>
</evidence>
<accession>A0A7S0PU57</accession>
<keyword evidence="7" id="KW-0732">Signal</keyword>
<evidence type="ECO:0000256" key="7">
    <source>
        <dbReference type="SAM" id="SignalP"/>
    </source>
</evidence>
<dbReference type="GO" id="GO:0008176">
    <property type="term" value="F:tRNA (guanine(46)-N7)-methyltransferase activity"/>
    <property type="evidence" value="ECO:0007669"/>
    <property type="project" value="UniProtKB-EC"/>
</dbReference>
<reference evidence="8" key="1">
    <citation type="submission" date="2021-01" db="EMBL/GenBank/DDBJ databases">
        <authorList>
            <person name="Corre E."/>
            <person name="Pelletier E."/>
            <person name="Niang G."/>
            <person name="Scheremetjew M."/>
            <person name="Finn R."/>
            <person name="Kale V."/>
            <person name="Holt S."/>
            <person name="Cochrane G."/>
            <person name="Meng A."/>
            <person name="Brown T."/>
            <person name="Cohen L."/>
        </authorList>
    </citation>
    <scope>NUCLEOTIDE SEQUENCE</scope>
</reference>
<name>A0A7S0PU57_9STRA</name>
<dbReference type="Gene3D" id="3.40.50.150">
    <property type="entry name" value="Vaccinia Virus protein VP39"/>
    <property type="match status" value="1"/>
</dbReference>
<keyword evidence="3" id="KW-0489">Methyltransferase</keyword>
<dbReference type="Pfam" id="PF02390">
    <property type="entry name" value="Methyltransf_4"/>
    <property type="match status" value="1"/>
</dbReference>
<gene>
    <name evidence="8" type="ORF">AGLA0713_LOCUS1250</name>
</gene>
<comment type="catalytic activity">
    <reaction evidence="1">
        <text>guanosine(46) in tRNA + S-adenosyl-L-methionine = N(7)-methylguanosine(46) in tRNA + S-adenosyl-L-homocysteine</text>
        <dbReference type="Rhea" id="RHEA:42708"/>
        <dbReference type="Rhea" id="RHEA-COMP:10188"/>
        <dbReference type="Rhea" id="RHEA-COMP:10189"/>
        <dbReference type="ChEBI" id="CHEBI:57856"/>
        <dbReference type="ChEBI" id="CHEBI:59789"/>
        <dbReference type="ChEBI" id="CHEBI:74269"/>
        <dbReference type="ChEBI" id="CHEBI:74480"/>
        <dbReference type="EC" id="2.1.1.33"/>
    </reaction>
</comment>
<feature type="signal peptide" evidence="7">
    <location>
        <begin position="1"/>
        <end position="27"/>
    </location>
</feature>
<evidence type="ECO:0000256" key="2">
    <source>
        <dbReference type="ARBA" id="ARBA00011977"/>
    </source>
</evidence>
<proteinExistence type="predicted"/>
<sequence length="322" mass="36572">MIFMRSTNYCISAAMVLPLLCSRTSVAFRPGTLYSLKTRALVPIGYRQFSSSQTSSDVSENLTANEEGLKQNYPDVAPWSNSHHYGEIPEKIKRKNNKSRFRQHVNPLARKFQHPTVLSTNWPEDVYDDISLPLHMDIGCGKGGFLRDLAGNSTESKNYLGLEIRPSVVEYAQERIAKRGLTGKLDYVGCNANVDLERLLTHYVEAGGGPVDIVSIQYPDPHFKASHAKRRVVTAELVETLAKFTPESSRIFLQSDIQSVLDDMRSRFREYNKYFQDEIKDVNEYMDINPLGVPTEREVSVITKDLPVFRTVLRRTADAFEE</sequence>
<evidence type="ECO:0000256" key="3">
    <source>
        <dbReference type="ARBA" id="ARBA00022603"/>
    </source>
</evidence>
<dbReference type="CDD" id="cd02440">
    <property type="entry name" value="AdoMet_MTases"/>
    <property type="match status" value="1"/>
</dbReference>
<keyword evidence="5" id="KW-0949">S-adenosyl-L-methionine</keyword>
<dbReference type="GO" id="GO:0043527">
    <property type="term" value="C:tRNA methyltransferase complex"/>
    <property type="evidence" value="ECO:0007669"/>
    <property type="project" value="TreeGrafter"/>
</dbReference>
<dbReference type="EC" id="2.1.1.33" evidence="2"/>
<keyword evidence="4" id="KW-0808">Transferase</keyword>
<keyword evidence="6" id="KW-0819">tRNA processing</keyword>
<dbReference type="EMBL" id="HBEX01001864">
    <property type="protein sequence ID" value="CAD8596422.1"/>
    <property type="molecule type" value="Transcribed_RNA"/>
</dbReference>
<dbReference type="InterPro" id="IPR003358">
    <property type="entry name" value="tRNA_(Gua-N-7)_MeTrfase_Trmb"/>
</dbReference>
<dbReference type="PROSITE" id="PS51625">
    <property type="entry name" value="SAM_MT_TRMB"/>
    <property type="match status" value="1"/>
</dbReference>
<dbReference type="PANTHER" id="PTHR23417:SF21">
    <property type="entry name" value="TRNA (GUANINE-N(7)-)-METHYLTRANSFERASE"/>
    <property type="match status" value="1"/>
</dbReference>
<organism evidence="8">
    <name type="scientific">Asterionellopsis glacialis</name>
    <dbReference type="NCBI Taxonomy" id="33640"/>
    <lineage>
        <taxon>Eukaryota</taxon>
        <taxon>Sar</taxon>
        <taxon>Stramenopiles</taxon>
        <taxon>Ochrophyta</taxon>
        <taxon>Bacillariophyta</taxon>
        <taxon>Fragilariophyceae</taxon>
        <taxon>Fragilariophycidae</taxon>
        <taxon>Fragilariales</taxon>
        <taxon>Fragilariaceae</taxon>
        <taxon>Asterionellopsis</taxon>
    </lineage>
</organism>
<dbReference type="PANTHER" id="PTHR23417">
    <property type="entry name" value="3-DEOXY-D-MANNO-OCTULOSONIC-ACID TRANSFERASE/TRNA GUANINE-N 7 - -METHYLTRANSFERASE"/>
    <property type="match status" value="1"/>
</dbReference>
<evidence type="ECO:0000313" key="8">
    <source>
        <dbReference type="EMBL" id="CAD8596422.1"/>
    </source>
</evidence>
<feature type="chain" id="PRO_5030522077" description="tRNA (guanine(46)-N(7))-methyltransferase" evidence="7">
    <location>
        <begin position="28"/>
        <end position="322"/>
    </location>
</feature>
<protein>
    <recommendedName>
        <fullName evidence="2">tRNA (guanine(46)-N(7))-methyltransferase</fullName>
        <ecNumber evidence="2">2.1.1.33</ecNumber>
    </recommendedName>
</protein>
<evidence type="ECO:0000256" key="1">
    <source>
        <dbReference type="ARBA" id="ARBA00000142"/>
    </source>
</evidence>
<evidence type="ECO:0000256" key="4">
    <source>
        <dbReference type="ARBA" id="ARBA00022679"/>
    </source>
</evidence>
<dbReference type="AlphaFoldDB" id="A0A7S0PU57"/>
<evidence type="ECO:0000256" key="6">
    <source>
        <dbReference type="ARBA" id="ARBA00022694"/>
    </source>
</evidence>
<dbReference type="SUPFAM" id="SSF53335">
    <property type="entry name" value="S-adenosyl-L-methionine-dependent methyltransferases"/>
    <property type="match status" value="1"/>
</dbReference>
<dbReference type="InterPro" id="IPR029063">
    <property type="entry name" value="SAM-dependent_MTases_sf"/>
</dbReference>